<sequence>MPLRRQLNECVERQAKRAAGLFDKRTPMQAAVLNALCDRPSVPVTLQRPVRRCRVAALQYRCAVEGRRSFQRACVFVVAALRERMAMREVANAAALPTRITR</sequence>
<proteinExistence type="predicted"/>
<dbReference type="Proteomes" id="UP000238049">
    <property type="component" value="Unassembled WGS sequence"/>
</dbReference>
<gene>
    <name evidence="1" type="ORF">XarbCFBP7409_10555</name>
</gene>
<organism evidence="1 2">
    <name type="scientific">Xanthomonas arboricola pv. guizotiae</name>
    <dbReference type="NCBI Taxonomy" id="487867"/>
    <lineage>
        <taxon>Bacteria</taxon>
        <taxon>Pseudomonadati</taxon>
        <taxon>Pseudomonadota</taxon>
        <taxon>Gammaproteobacteria</taxon>
        <taxon>Lysobacterales</taxon>
        <taxon>Lysobacteraceae</taxon>
        <taxon>Xanthomonas</taxon>
    </lineage>
</organism>
<accession>A0A2S7A1M4</accession>
<dbReference type="EMBL" id="MDSL01000019">
    <property type="protein sequence ID" value="PPT99634.1"/>
    <property type="molecule type" value="Genomic_DNA"/>
</dbReference>
<dbReference type="AlphaFoldDB" id="A0A2S7A1M4"/>
<name>A0A2S7A1M4_9XANT</name>
<reference evidence="1 2" key="1">
    <citation type="submission" date="2016-08" db="EMBL/GenBank/DDBJ databases">
        <title>Evolution of the type three secretion system and type three effector repertoires in Xanthomonas.</title>
        <authorList>
            <person name="Merda D."/>
            <person name="Briand M."/>
            <person name="Bosis E."/>
            <person name="Rousseau C."/>
            <person name="Portier P."/>
            <person name="Jacques M.-A."/>
            <person name="Fischer-Le Saux M."/>
        </authorList>
    </citation>
    <scope>NUCLEOTIDE SEQUENCE [LARGE SCALE GENOMIC DNA]</scope>
    <source>
        <strain evidence="1 2">CFBP 7409</strain>
    </source>
</reference>
<comment type="caution">
    <text evidence="1">The sequence shown here is derived from an EMBL/GenBank/DDBJ whole genome shotgun (WGS) entry which is preliminary data.</text>
</comment>
<protein>
    <submittedName>
        <fullName evidence="1">Uncharacterized protein</fullName>
    </submittedName>
</protein>
<evidence type="ECO:0000313" key="2">
    <source>
        <dbReference type="Proteomes" id="UP000238049"/>
    </source>
</evidence>
<evidence type="ECO:0000313" key="1">
    <source>
        <dbReference type="EMBL" id="PPT99634.1"/>
    </source>
</evidence>